<dbReference type="PROSITE" id="PS50258">
    <property type="entry name" value="LNR"/>
    <property type="match status" value="1"/>
</dbReference>
<evidence type="ECO:0000256" key="1">
    <source>
        <dbReference type="ARBA" id="ARBA00007583"/>
    </source>
</evidence>
<keyword evidence="7" id="KW-1015">Disulfide bond</keyword>
<evidence type="ECO:0000256" key="2">
    <source>
        <dbReference type="ARBA" id="ARBA00022679"/>
    </source>
</evidence>
<organism evidence="13 14">
    <name type="scientific">Mytilus edulis</name>
    <name type="common">Blue mussel</name>
    <dbReference type="NCBI Taxonomy" id="6550"/>
    <lineage>
        <taxon>Eukaryota</taxon>
        <taxon>Metazoa</taxon>
        <taxon>Spiralia</taxon>
        <taxon>Lophotrochozoa</taxon>
        <taxon>Mollusca</taxon>
        <taxon>Bivalvia</taxon>
        <taxon>Autobranchia</taxon>
        <taxon>Pteriomorphia</taxon>
        <taxon>Mytilida</taxon>
        <taxon>Mytiloidea</taxon>
        <taxon>Mytilidae</taxon>
        <taxon>Mytilinae</taxon>
        <taxon>Mytilus</taxon>
    </lineage>
</organism>
<accession>A0A8S3R4F3</accession>
<evidence type="ECO:0000256" key="6">
    <source>
        <dbReference type="ARBA" id="ARBA00023136"/>
    </source>
</evidence>
<dbReference type="OrthoDB" id="263283at2759"/>
<dbReference type="InterPro" id="IPR047141">
    <property type="entry name" value="Stealth"/>
</dbReference>
<keyword evidence="14" id="KW-1185">Reference proteome</keyword>
<dbReference type="Pfam" id="PF18440">
    <property type="entry name" value="GlcNAc-1_reg"/>
    <property type="match status" value="1"/>
</dbReference>
<evidence type="ECO:0000256" key="9">
    <source>
        <dbReference type="ARBA" id="ARBA00046288"/>
    </source>
</evidence>
<dbReference type="AlphaFoldDB" id="A0A8S3R4F3"/>
<dbReference type="PANTHER" id="PTHR24045">
    <property type="match status" value="1"/>
</dbReference>
<dbReference type="InterPro" id="IPR002048">
    <property type="entry name" value="EF_hand_dom"/>
</dbReference>
<reference evidence="13" key="1">
    <citation type="submission" date="2021-03" db="EMBL/GenBank/DDBJ databases">
        <authorList>
            <person name="Bekaert M."/>
        </authorList>
    </citation>
    <scope>NUCLEOTIDE SEQUENCE</scope>
</reference>
<evidence type="ECO:0000256" key="5">
    <source>
        <dbReference type="ARBA" id="ARBA00022989"/>
    </source>
</evidence>
<keyword evidence="8" id="KW-0325">Glycoprotein</keyword>
<feature type="transmembrane region" description="Helical" evidence="10">
    <location>
        <begin position="961"/>
        <end position="982"/>
    </location>
</feature>
<comment type="caution">
    <text evidence="13">The sequence shown here is derived from an EMBL/GenBank/DDBJ whole genome shotgun (WGS) entry which is preliminary data.</text>
</comment>
<dbReference type="PROSITE" id="PS50222">
    <property type="entry name" value="EF_HAND_2"/>
    <property type="match status" value="1"/>
</dbReference>
<dbReference type="InterPro" id="IPR031357">
    <property type="entry name" value="Stealth_CR3"/>
</dbReference>
<dbReference type="InterPro" id="IPR018247">
    <property type="entry name" value="EF_Hand_1_Ca_BS"/>
</dbReference>
<proteinExistence type="inferred from homology"/>
<name>A0A8S3R4F3_MYTED</name>
<dbReference type="InterPro" id="IPR031358">
    <property type="entry name" value="Stealth_CR1"/>
</dbReference>
<dbReference type="GO" id="GO:0005794">
    <property type="term" value="C:Golgi apparatus"/>
    <property type="evidence" value="ECO:0007669"/>
    <property type="project" value="TreeGrafter"/>
</dbReference>
<dbReference type="GO" id="GO:0016256">
    <property type="term" value="P:N-glycan processing to lysosome"/>
    <property type="evidence" value="ECO:0007669"/>
    <property type="project" value="TreeGrafter"/>
</dbReference>
<keyword evidence="3 10" id="KW-0812">Transmembrane</keyword>
<feature type="domain" description="LNR" evidence="12">
    <location>
        <begin position="379"/>
        <end position="409"/>
    </location>
</feature>
<dbReference type="Pfam" id="PF11380">
    <property type="entry name" value="Stealth_CR2"/>
    <property type="match status" value="1"/>
</dbReference>
<evidence type="ECO:0000259" key="12">
    <source>
        <dbReference type="PROSITE" id="PS50258"/>
    </source>
</evidence>
<evidence type="ECO:0000256" key="8">
    <source>
        <dbReference type="ARBA" id="ARBA00023180"/>
    </source>
</evidence>
<keyword evidence="4" id="KW-0677">Repeat</keyword>
<evidence type="ECO:0000256" key="10">
    <source>
        <dbReference type="SAM" id="Phobius"/>
    </source>
</evidence>
<feature type="domain" description="EF-hand" evidence="11">
    <location>
        <begin position="774"/>
        <end position="809"/>
    </location>
</feature>
<dbReference type="InterPro" id="IPR031356">
    <property type="entry name" value="Stealth_CR4"/>
</dbReference>
<dbReference type="InterPro" id="IPR041536">
    <property type="entry name" value="GNPTAB_reg"/>
</dbReference>
<dbReference type="InterPro" id="IPR000800">
    <property type="entry name" value="Notch_dom"/>
</dbReference>
<dbReference type="Gene3D" id="3.30.300.320">
    <property type="match status" value="1"/>
</dbReference>
<dbReference type="Proteomes" id="UP000683360">
    <property type="component" value="Unassembled WGS sequence"/>
</dbReference>
<dbReference type="GO" id="GO:0046835">
    <property type="term" value="P:carbohydrate phosphorylation"/>
    <property type="evidence" value="ECO:0007669"/>
    <property type="project" value="TreeGrafter"/>
</dbReference>
<dbReference type="InterPro" id="IPR021520">
    <property type="entry name" value="Stealth_CR2"/>
</dbReference>
<comment type="subcellular location">
    <subcellularLocation>
        <location evidence="9">Endomembrane system</location>
        <topology evidence="9">Single-pass type I membrane protein</topology>
    </subcellularLocation>
</comment>
<dbReference type="GO" id="GO:0005509">
    <property type="term" value="F:calcium ion binding"/>
    <property type="evidence" value="ECO:0007669"/>
    <property type="project" value="InterPro"/>
</dbReference>
<sequence>MTVVEWSNEKYAQVFNSYSDNIAGRSYRERLCSPLPIDVVYTWVNGTDPKLLNQLRTLKLNIEEELNITSDSKCVFTNCLATNMVILDPVLPKEMTLLKLSLVYKVFVQAEKMFTVSLDTDENANYTVIVFKEDTNMTEVLSQPILVHEINTTVRRGYITTDWTVHNSVMLKDTAIMAGFPPQYTAEQIQTKLPDKIAKGITKFTMHEDEGLAVIQISKKEDFEALVNIENFTLEGKKPTFSAANLVWDLRDFRKDSDISASRFEDNEELRYSLRSLERFAPWVRHVYIITNGQIPYWLNMESSRLTIVTHQEIFTNTTHLPTFSSPAIEANIHKIPGLSQKFIYMNDDVMFGKDVWPDDFYTYSDGYKVYLTWPVPNCNEGCPSSWIKDGYCDKACNNTECEWDGGDCHGSNVQAGAGHWSGGVGWYNDQKEHCNKGCADSWLADRYCDTTCNVKPCGFDVGDCGTSKYDQLIGYKLETSVTKYNFTVMVDTTQENKTLEVLQTVDKVNKTANVTVEKEIELPVVYEVAEELIQVKPKPVDQKALPEHVNLTNIDLPEFIKIQYEALLKEKNEGDITEKGFKIEQMTLWLKYQEYLRYPPKNDTSFTKPVVRKLLSFVEVPILQMNQEDKVPVYRQNDYSYKTLEDMLKSGRQYTDEGHFPWEEKNVFGKFEKIRRKEALQKQYTDDIYTPRRRLLDTFGDSLRHVNKIYNREFGFTARKVPGHMPHFVDRSVMYELHEKFPEEWDITSSHKVRSSDDMQFAFSYFYYLMGVKRNVTAEEIFDEMDTDKSRSLSDREIRTLAASLYDLPLDLKTLSGLENILKNCSEYLPDDKKIERPPPTDVETYYDKDMPQATRTLFLNCDEMVELIQSKFKSRQKHKFVTLEDHEIAFKMIKSNISTVVGQLDDLRKNPKKFICLNDNIEHNKPDAQTVKAILQDYYESKQILHVDDLRQWKRLRDWLKFFTHIALVILVLFTIASYFGDKIEALQKKFRRQRPSSDEGKLMTV</sequence>
<dbReference type="SUPFAM" id="SSF90193">
    <property type="entry name" value="Notch domain"/>
    <property type="match status" value="1"/>
</dbReference>
<evidence type="ECO:0000256" key="4">
    <source>
        <dbReference type="ARBA" id="ARBA00022737"/>
    </source>
</evidence>
<dbReference type="Pfam" id="PF17101">
    <property type="entry name" value="Stealth_CR1"/>
    <property type="match status" value="1"/>
</dbReference>
<dbReference type="GO" id="GO:0003976">
    <property type="term" value="F:UDP-N-acetylglucosamine-lysosomal-enzyme N-acetylglucosaminephosphotransferase activity"/>
    <property type="evidence" value="ECO:0007669"/>
    <property type="project" value="UniProtKB-EC"/>
</dbReference>
<protein>
    <submittedName>
        <fullName evidence="13">GNPTAB</fullName>
        <ecNumber evidence="13">2.7.8.17</ecNumber>
    </submittedName>
</protein>
<dbReference type="PANTHER" id="PTHR24045:SF0">
    <property type="entry name" value="N-ACETYLGLUCOSAMINE-1-PHOSPHOTRANSFERASE SUBUNITS ALPHA_BETA"/>
    <property type="match status" value="1"/>
</dbReference>
<dbReference type="Pfam" id="PF00066">
    <property type="entry name" value="Notch"/>
    <property type="match status" value="2"/>
</dbReference>
<comment type="similarity">
    <text evidence="1">Belongs to the stealth family.</text>
</comment>
<dbReference type="Pfam" id="PF17103">
    <property type="entry name" value="Stealth_CR4"/>
    <property type="match status" value="1"/>
</dbReference>
<evidence type="ECO:0000313" key="14">
    <source>
        <dbReference type="Proteomes" id="UP000683360"/>
    </source>
</evidence>
<keyword evidence="2 13" id="KW-0808">Transferase</keyword>
<dbReference type="InterPro" id="IPR035993">
    <property type="entry name" value="Notch-like_dom_sf"/>
</dbReference>
<dbReference type="CDD" id="cd21599">
    <property type="entry name" value="RRM1_GNPTAB"/>
    <property type="match status" value="1"/>
</dbReference>
<dbReference type="Pfam" id="PF17102">
    <property type="entry name" value="Stealth_CR3"/>
    <property type="match status" value="1"/>
</dbReference>
<dbReference type="PROSITE" id="PS00018">
    <property type="entry name" value="EF_HAND_1"/>
    <property type="match status" value="1"/>
</dbReference>
<dbReference type="EMBL" id="CAJPWZ010000863">
    <property type="protein sequence ID" value="CAG2201729.1"/>
    <property type="molecule type" value="Genomic_DNA"/>
</dbReference>
<dbReference type="EC" id="2.7.8.17" evidence="13"/>
<evidence type="ECO:0000256" key="3">
    <source>
        <dbReference type="ARBA" id="ARBA00022692"/>
    </source>
</evidence>
<evidence type="ECO:0000313" key="13">
    <source>
        <dbReference type="EMBL" id="CAG2201729.1"/>
    </source>
</evidence>
<dbReference type="CDD" id="cd21600">
    <property type="entry name" value="RRM2_GNPTAB"/>
    <property type="match status" value="1"/>
</dbReference>
<keyword evidence="5 10" id="KW-1133">Transmembrane helix</keyword>
<evidence type="ECO:0000256" key="7">
    <source>
        <dbReference type="ARBA" id="ARBA00023157"/>
    </source>
</evidence>
<keyword evidence="6 10" id="KW-0472">Membrane</keyword>
<dbReference type="SMART" id="SM00004">
    <property type="entry name" value="NL"/>
    <property type="match status" value="1"/>
</dbReference>
<gene>
    <name evidence="13" type="ORF">MEDL_16338</name>
</gene>
<evidence type="ECO:0000259" key="11">
    <source>
        <dbReference type="PROSITE" id="PS50222"/>
    </source>
</evidence>